<proteinExistence type="inferred from homology"/>
<accession>A0A841PQU5</accession>
<feature type="transmembrane region" description="Helical" evidence="6">
    <location>
        <begin position="37"/>
        <end position="55"/>
    </location>
</feature>
<keyword evidence="9" id="KW-1185">Reference proteome</keyword>
<dbReference type="Pfam" id="PF09335">
    <property type="entry name" value="VTT_dom"/>
    <property type="match status" value="1"/>
</dbReference>
<feature type="transmembrane region" description="Helical" evidence="6">
    <location>
        <begin position="126"/>
        <end position="146"/>
    </location>
</feature>
<dbReference type="EMBL" id="JACHHJ010000005">
    <property type="protein sequence ID" value="MBB6451257.1"/>
    <property type="molecule type" value="Genomic_DNA"/>
</dbReference>
<feature type="transmembrane region" description="Helical" evidence="6">
    <location>
        <begin position="6"/>
        <end position="25"/>
    </location>
</feature>
<organism evidence="8 9">
    <name type="scientific">Geomicrobium halophilum</name>
    <dbReference type="NCBI Taxonomy" id="549000"/>
    <lineage>
        <taxon>Bacteria</taxon>
        <taxon>Bacillati</taxon>
        <taxon>Bacillota</taxon>
        <taxon>Bacilli</taxon>
        <taxon>Bacillales</taxon>
        <taxon>Geomicrobium</taxon>
    </lineage>
</organism>
<evidence type="ECO:0000313" key="9">
    <source>
        <dbReference type="Proteomes" id="UP000568839"/>
    </source>
</evidence>
<dbReference type="RefSeq" id="WP_184405311.1">
    <property type="nucleotide sequence ID" value="NZ_JACHHJ010000005.1"/>
</dbReference>
<comment type="similarity">
    <text evidence="6">Belongs to the TVP38/TMEM64 family.</text>
</comment>
<dbReference type="Proteomes" id="UP000568839">
    <property type="component" value="Unassembled WGS sequence"/>
</dbReference>
<evidence type="ECO:0000256" key="1">
    <source>
        <dbReference type="ARBA" id="ARBA00004651"/>
    </source>
</evidence>
<evidence type="ECO:0000256" key="2">
    <source>
        <dbReference type="ARBA" id="ARBA00022475"/>
    </source>
</evidence>
<feature type="transmembrane region" description="Helical" evidence="6">
    <location>
        <begin position="186"/>
        <end position="208"/>
    </location>
</feature>
<dbReference type="InterPro" id="IPR015414">
    <property type="entry name" value="TMEM64"/>
</dbReference>
<keyword evidence="3 6" id="KW-0812">Transmembrane</keyword>
<feature type="transmembrane region" description="Helical" evidence="6">
    <location>
        <begin position="158"/>
        <end position="180"/>
    </location>
</feature>
<evidence type="ECO:0000256" key="4">
    <source>
        <dbReference type="ARBA" id="ARBA00022989"/>
    </source>
</evidence>
<comment type="subcellular location">
    <subcellularLocation>
        <location evidence="1 6">Cell membrane</location>
        <topology evidence="1 6">Multi-pass membrane protein</topology>
    </subcellularLocation>
</comment>
<feature type="domain" description="VTT" evidence="7">
    <location>
        <begin position="61"/>
        <end position="178"/>
    </location>
</feature>
<reference evidence="8 9" key="1">
    <citation type="submission" date="2020-08" db="EMBL/GenBank/DDBJ databases">
        <title>Genomic Encyclopedia of Type Strains, Phase IV (KMG-IV): sequencing the most valuable type-strain genomes for metagenomic binning, comparative biology and taxonomic classification.</title>
        <authorList>
            <person name="Goeker M."/>
        </authorList>
    </citation>
    <scope>NUCLEOTIDE SEQUENCE [LARGE SCALE GENOMIC DNA]</scope>
    <source>
        <strain evidence="8 9">DSM 21769</strain>
    </source>
</reference>
<dbReference type="InterPro" id="IPR032816">
    <property type="entry name" value="VTT_dom"/>
</dbReference>
<comment type="caution">
    <text evidence="8">The sequence shown here is derived from an EMBL/GenBank/DDBJ whole genome shotgun (WGS) entry which is preliminary data.</text>
</comment>
<keyword evidence="5 6" id="KW-0472">Membrane</keyword>
<keyword evidence="4 6" id="KW-1133">Transmembrane helix</keyword>
<keyword evidence="2 6" id="KW-1003">Cell membrane</keyword>
<dbReference type="GO" id="GO:0005886">
    <property type="term" value="C:plasma membrane"/>
    <property type="evidence" value="ECO:0007669"/>
    <property type="project" value="UniProtKB-SubCell"/>
</dbReference>
<evidence type="ECO:0000256" key="6">
    <source>
        <dbReference type="RuleBase" id="RU366058"/>
    </source>
</evidence>
<dbReference type="PANTHER" id="PTHR12677:SF59">
    <property type="entry name" value="GOLGI APPARATUS MEMBRANE PROTEIN TVP38-RELATED"/>
    <property type="match status" value="1"/>
</dbReference>
<protein>
    <recommendedName>
        <fullName evidence="6">TVP38/TMEM64 family membrane protein</fullName>
    </recommendedName>
</protein>
<gene>
    <name evidence="8" type="ORF">HNR44_003251</name>
</gene>
<evidence type="ECO:0000259" key="7">
    <source>
        <dbReference type="Pfam" id="PF09335"/>
    </source>
</evidence>
<name>A0A841PQU5_9BACL</name>
<sequence>MDRGKIKGIVVIASVILMVIFAYQAGDGWNAADIQDYIDNFGFFAPFLFLLLSSLRPVILVPASVLGFAGGLLFGLWGGVVLTMIGSLLAATLGYFMAEFVGAKWIEKKTQGVRLQSLKNQLLRYGFYYVLFLRLTPIISFDLISILSGITRVPFSKYIAATALGILPGAFFFTFMGASVAAGDMALLLTILGIVLLVFIGGMIFYVVKGVVQKDREK</sequence>
<dbReference type="PANTHER" id="PTHR12677">
    <property type="entry name" value="GOLGI APPARATUS MEMBRANE PROTEIN TVP38-RELATED"/>
    <property type="match status" value="1"/>
</dbReference>
<evidence type="ECO:0000256" key="3">
    <source>
        <dbReference type="ARBA" id="ARBA00022692"/>
    </source>
</evidence>
<evidence type="ECO:0000256" key="5">
    <source>
        <dbReference type="ARBA" id="ARBA00023136"/>
    </source>
</evidence>
<evidence type="ECO:0000313" key="8">
    <source>
        <dbReference type="EMBL" id="MBB6451257.1"/>
    </source>
</evidence>
<dbReference type="AlphaFoldDB" id="A0A841PQU5"/>